<name>A0A836C019_9CHLO</name>
<evidence type="ECO:0000256" key="1">
    <source>
        <dbReference type="ARBA" id="ARBA00007753"/>
    </source>
</evidence>
<dbReference type="InterPro" id="IPR040046">
    <property type="entry name" value="FAM228"/>
</dbReference>
<feature type="region of interest" description="Disordered" evidence="2">
    <location>
        <begin position="462"/>
        <end position="510"/>
    </location>
</feature>
<evidence type="ECO:0000256" key="2">
    <source>
        <dbReference type="SAM" id="MobiDB-lite"/>
    </source>
</evidence>
<dbReference type="AlphaFoldDB" id="A0A836C019"/>
<gene>
    <name evidence="3" type="ORF">HYH03_006523</name>
</gene>
<dbReference type="OrthoDB" id="547133at2759"/>
<evidence type="ECO:0000313" key="4">
    <source>
        <dbReference type="Proteomes" id="UP000612055"/>
    </source>
</evidence>
<feature type="compositionally biased region" description="Basic and acidic residues" evidence="2">
    <location>
        <begin position="416"/>
        <end position="431"/>
    </location>
</feature>
<sequence length="510" mass="56499">MGSRTVPERVKLYQPPFVLQEIANEGDTIRKTLREELTRQSAPPLPPRSPWYAEDPEVDSLRERIRQQRAIREQAMRRQEEAFQASLVRKAEAEARQRDDKLQSLLGDVLSGLQDPNSPLLEADEALAHAEKVRRKKKESLYDEWNTKVFDTIQGRLQQAVDSRDPRQIESRLKEQYDQYLHTTNTKVGVFRDVIIEEDYNPLTAAAHTIRVPTGDIKDPVKRDLTKAEVERQLMSSSGALLGGTAGSLAATRRSASAGTQIGKDMLDTRQWGELAIGATPFGHCTDGTGAYVVRPLSGSAVQLRASRVPMDHYTYPRGNAAAAAEAPPGKRIVPGPEQRRGRQDLFDVVHHTCHMKPTAYTGGDRWLEHKGKANAPGPEQRRGRRDLTDVLQQKAAQEGAAKEWGTGQPLGDVWLDAKGKGQAEGPEMRRGRQGLYETIHQTSNPYRGGSKVGDSWLEHKGRRVLPPVGPPEAAAVLSAVPPPPAARRPPDERKYGSQLVALEGQLTGR</sequence>
<accession>A0A836C019</accession>
<protein>
    <submittedName>
        <fullName evidence="3">Uncharacterized protein</fullName>
    </submittedName>
</protein>
<organism evidence="3 4">
    <name type="scientific">Edaphochlamys debaryana</name>
    <dbReference type="NCBI Taxonomy" id="47281"/>
    <lineage>
        <taxon>Eukaryota</taxon>
        <taxon>Viridiplantae</taxon>
        <taxon>Chlorophyta</taxon>
        <taxon>core chlorophytes</taxon>
        <taxon>Chlorophyceae</taxon>
        <taxon>CS clade</taxon>
        <taxon>Chlamydomonadales</taxon>
        <taxon>Chlamydomonadales incertae sedis</taxon>
        <taxon>Edaphochlamys</taxon>
    </lineage>
</organism>
<reference evidence="3" key="1">
    <citation type="journal article" date="2020" name="bioRxiv">
        <title>Comparative genomics of Chlamydomonas.</title>
        <authorList>
            <person name="Craig R.J."/>
            <person name="Hasan A.R."/>
            <person name="Ness R.W."/>
            <person name="Keightley P.D."/>
        </authorList>
    </citation>
    <scope>NUCLEOTIDE SEQUENCE</scope>
    <source>
        <strain evidence="3">CCAP 11/70</strain>
    </source>
</reference>
<proteinExistence type="inferred from homology"/>
<dbReference type="Proteomes" id="UP000612055">
    <property type="component" value="Unassembled WGS sequence"/>
</dbReference>
<dbReference type="PANTHER" id="PTHR28584:SF1">
    <property type="entry name" value="PROTEIN FAM228B"/>
    <property type="match status" value="1"/>
</dbReference>
<feature type="compositionally biased region" description="Basic and acidic residues" evidence="2">
    <location>
        <begin position="380"/>
        <end position="389"/>
    </location>
</feature>
<dbReference type="PANTHER" id="PTHR28584">
    <property type="entry name" value="FAMILY WITH SEQUENCE SIMILARITY 228 MEMBER A"/>
    <property type="match status" value="1"/>
</dbReference>
<feature type="region of interest" description="Disordered" evidence="2">
    <location>
        <begin position="362"/>
        <end position="432"/>
    </location>
</feature>
<comment type="similarity">
    <text evidence="1">Belongs to the FAM228 family.</text>
</comment>
<comment type="caution">
    <text evidence="3">The sequence shown here is derived from an EMBL/GenBank/DDBJ whole genome shotgun (WGS) entry which is preliminary data.</text>
</comment>
<feature type="compositionally biased region" description="Low complexity" evidence="2">
    <location>
        <begin position="393"/>
        <end position="404"/>
    </location>
</feature>
<evidence type="ECO:0000313" key="3">
    <source>
        <dbReference type="EMBL" id="KAG2495250.1"/>
    </source>
</evidence>
<keyword evidence="4" id="KW-1185">Reference proteome</keyword>
<dbReference type="EMBL" id="JAEHOE010000025">
    <property type="protein sequence ID" value="KAG2495250.1"/>
    <property type="molecule type" value="Genomic_DNA"/>
</dbReference>